<accession>A0ABS9UBE7</accession>
<reference evidence="2 3" key="1">
    <citation type="submission" date="2022-03" db="EMBL/GenBank/DDBJ databases">
        <authorList>
            <person name="Jo J.-H."/>
            <person name="Im W.-T."/>
        </authorList>
    </citation>
    <scope>NUCLEOTIDE SEQUENCE [LARGE SCALE GENOMIC DNA]</scope>
    <source>
        <strain evidence="2 3">MA9</strain>
    </source>
</reference>
<dbReference type="PROSITE" id="PS51257">
    <property type="entry name" value="PROKAR_LIPOPROTEIN"/>
    <property type="match status" value="1"/>
</dbReference>
<dbReference type="EMBL" id="JAKZFC010000002">
    <property type="protein sequence ID" value="MCH7321667.1"/>
    <property type="molecule type" value="Genomic_DNA"/>
</dbReference>
<keyword evidence="1" id="KW-0732">Signal</keyword>
<evidence type="ECO:0000256" key="1">
    <source>
        <dbReference type="SAM" id="SignalP"/>
    </source>
</evidence>
<proteinExistence type="predicted"/>
<name>A0ABS9UBE7_9BACL</name>
<protein>
    <submittedName>
        <fullName evidence="2">23S rRNA methyltransferase</fullName>
    </submittedName>
</protein>
<dbReference type="RefSeq" id="WP_241368727.1">
    <property type="nucleotide sequence ID" value="NZ_JAKZFC010000002.1"/>
</dbReference>
<dbReference type="Proteomes" id="UP001316087">
    <property type="component" value="Unassembled WGS sequence"/>
</dbReference>
<feature type="chain" id="PRO_5045758887" evidence="1">
    <location>
        <begin position="23"/>
        <end position="161"/>
    </location>
</feature>
<keyword evidence="3" id="KW-1185">Reference proteome</keyword>
<sequence>MRKLIPLLLAVILLIGCSNTMEDIKNAASGINSKANEAATAISIDVHTIRAIELEFEDEYVTINDLFKTILRDVQWHYDESMNTLKITGTWKDNQLFSEQGFTEQQKQDLVENGKVTIQLNFVDNNLTKNDTTAQMTLHNKLLVDQQGEQLLQHFYDVFKN</sequence>
<gene>
    <name evidence="2" type="ORF">LZ480_07150</name>
</gene>
<comment type="caution">
    <text evidence="2">The sequence shown here is derived from an EMBL/GenBank/DDBJ whole genome shotgun (WGS) entry which is preliminary data.</text>
</comment>
<evidence type="ECO:0000313" key="3">
    <source>
        <dbReference type="Proteomes" id="UP001316087"/>
    </source>
</evidence>
<organism evidence="2 3">
    <name type="scientific">Solibacillus palustris</name>
    <dbReference type="NCBI Taxonomy" id="2908203"/>
    <lineage>
        <taxon>Bacteria</taxon>
        <taxon>Bacillati</taxon>
        <taxon>Bacillota</taxon>
        <taxon>Bacilli</taxon>
        <taxon>Bacillales</taxon>
        <taxon>Caryophanaceae</taxon>
        <taxon>Solibacillus</taxon>
    </lineage>
</organism>
<dbReference type="GO" id="GO:0032259">
    <property type="term" value="P:methylation"/>
    <property type="evidence" value="ECO:0007669"/>
    <property type="project" value="UniProtKB-KW"/>
</dbReference>
<keyword evidence="2" id="KW-0808">Transferase</keyword>
<dbReference type="GO" id="GO:0008168">
    <property type="term" value="F:methyltransferase activity"/>
    <property type="evidence" value="ECO:0007669"/>
    <property type="project" value="UniProtKB-KW"/>
</dbReference>
<keyword evidence="2" id="KW-0489">Methyltransferase</keyword>
<evidence type="ECO:0000313" key="2">
    <source>
        <dbReference type="EMBL" id="MCH7321667.1"/>
    </source>
</evidence>
<feature type="signal peptide" evidence="1">
    <location>
        <begin position="1"/>
        <end position="22"/>
    </location>
</feature>